<protein>
    <submittedName>
        <fullName evidence="1">Predicted protein</fullName>
    </submittedName>
</protein>
<keyword evidence="2" id="KW-1185">Reference proteome</keyword>
<sequence length="98" mass="10963">MEKAYRAERIKRIKCIKQNKSRSSRFGCTNADQAVERFKICVECGTSRFTVTPPLARCPIRSHRLRIEEAVQVERIKQNKCGSSGSGGTSADQAVLAF</sequence>
<dbReference type="Proteomes" id="UP000008694">
    <property type="component" value="Unassembled WGS sequence"/>
</dbReference>
<proteinExistence type="predicted"/>
<name>D7MPC9_ARALL</name>
<accession>D7MPC9</accession>
<dbReference type="HOGENOM" id="CLU_2336509_0_0_1"/>
<reference evidence="2" key="1">
    <citation type="journal article" date="2011" name="Nat. Genet.">
        <title>The Arabidopsis lyrata genome sequence and the basis of rapid genome size change.</title>
        <authorList>
            <person name="Hu T.T."/>
            <person name="Pattyn P."/>
            <person name="Bakker E.G."/>
            <person name="Cao J."/>
            <person name="Cheng J.-F."/>
            <person name="Clark R.M."/>
            <person name="Fahlgren N."/>
            <person name="Fawcett J.A."/>
            <person name="Grimwood J."/>
            <person name="Gundlach H."/>
            <person name="Haberer G."/>
            <person name="Hollister J.D."/>
            <person name="Ossowski S."/>
            <person name="Ottilar R.P."/>
            <person name="Salamov A.A."/>
            <person name="Schneeberger K."/>
            <person name="Spannagl M."/>
            <person name="Wang X."/>
            <person name="Yang L."/>
            <person name="Nasrallah M.E."/>
            <person name="Bergelson J."/>
            <person name="Carrington J.C."/>
            <person name="Gaut B.S."/>
            <person name="Schmutz J."/>
            <person name="Mayer K.F.X."/>
            <person name="Van de Peer Y."/>
            <person name="Grigoriev I.V."/>
            <person name="Nordborg M."/>
            <person name="Weigel D."/>
            <person name="Guo Y.-L."/>
        </authorList>
    </citation>
    <scope>NUCLEOTIDE SEQUENCE [LARGE SCALE GENOMIC DNA]</scope>
    <source>
        <strain evidence="2">cv. MN47</strain>
    </source>
</reference>
<dbReference type="EMBL" id="GL348720">
    <property type="protein sequence ID" value="EFH42006.1"/>
    <property type="molecule type" value="Genomic_DNA"/>
</dbReference>
<gene>
    <name evidence="1" type="ORF">ARALYDRAFT_684476</name>
</gene>
<dbReference type="AlphaFoldDB" id="D7MPC9"/>
<organism evidence="2">
    <name type="scientific">Arabidopsis lyrata subsp. lyrata</name>
    <name type="common">Lyre-leaved rock-cress</name>
    <dbReference type="NCBI Taxonomy" id="81972"/>
    <lineage>
        <taxon>Eukaryota</taxon>
        <taxon>Viridiplantae</taxon>
        <taxon>Streptophyta</taxon>
        <taxon>Embryophyta</taxon>
        <taxon>Tracheophyta</taxon>
        <taxon>Spermatophyta</taxon>
        <taxon>Magnoliopsida</taxon>
        <taxon>eudicotyledons</taxon>
        <taxon>Gunneridae</taxon>
        <taxon>Pentapetalae</taxon>
        <taxon>rosids</taxon>
        <taxon>malvids</taxon>
        <taxon>Brassicales</taxon>
        <taxon>Brassicaceae</taxon>
        <taxon>Camelineae</taxon>
        <taxon>Arabidopsis</taxon>
    </lineage>
</organism>
<evidence type="ECO:0000313" key="2">
    <source>
        <dbReference type="Proteomes" id="UP000008694"/>
    </source>
</evidence>
<evidence type="ECO:0000313" key="1">
    <source>
        <dbReference type="EMBL" id="EFH42006.1"/>
    </source>
</evidence>
<dbReference type="Gramene" id="Al_scaffold_0008_1296">
    <property type="protein sequence ID" value="Al_scaffold_0008_1296"/>
    <property type="gene ID" value="Al_scaffold_0008_1296"/>
</dbReference>